<dbReference type="AlphaFoldDB" id="A0A1H5WYK6"/>
<sequence length="59" mass="6580">MMDYSNLIAEVFASITEFHHEAMNENSYPADKMNNMTSSEVRGVIAVGASGKILQELWT</sequence>
<name>A0A1H5WYK6_9PROT</name>
<evidence type="ECO:0000313" key="1">
    <source>
        <dbReference type="EMBL" id="SEG04107.1"/>
    </source>
</evidence>
<accession>A0A1H5WYK6</accession>
<gene>
    <name evidence="1" type="ORF">SAMN05216334_12214</name>
</gene>
<dbReference type="RefSeq" id="WP_146059766.1">
    <property type="nucleotide sequence ID" value="NZ_FNUX01000022.1"/>
</dbReference>
<organism evidence="1 2">
    <name type="scientific">Nitrosomonas ureae</name>
    <dbReference type="NCBI Taxonomy" id="44577"/>
    <lineage>
        <taxon>Bacteria</taxon>
        <taxon>Pseudomonadati</taxon>
        <taxon>Pseudomonadota</taxon>
        <taxon>Betaproteobacteria</taxon>
        <taxon>Nitrosomonadales</taxon>
        <taxon>Nitrosomonadaceae</taxon>
        <taxon>Nitrosomonas</taxon>
    </lineage>
</organism>
<dbReference type="EMBL" id="FNUX01000022">
    <property type="protein sequence ID" value="SEG04107.1"/>
    <property type="molecule type" value="Genomic_DNA"/>
</dbReference>
<dbReference type="Proteomes" id="UP000236753">
    <property type="component" value="Unassembled WGS sequence"/>
</dbReference>
<evidence type="ECO:0000313" key="2">
    <source>
        <dbReference type="Proteomes" id="UP000236753"/>
    </source>
</evidence>
<proteinExistence type="predicted"/>
<reference evidence="1 2" key="1">
    <citation type="submission" date="2016-10" db="EMBL/GenBank/DDBJ databases">
        <authorList>
            <person name="de Groot N.N."/>
        </authorList>
    </citation>
    <scope>NUCLEOTIDE SEQUENCE [LARGE SCALE GENOMIC DNA]</scope>
    <source>
        <strain evidence="1 2">Nm13</strain>
    </source>
</reference>
<protein>
    <submittedName>
        <fullName evidence="1">Uncharacterized protein</fullName>
    </submittedName>
</protein>